<sequence length="414" mass="45084">MNRFARIVATAAGASMLAFAAITSAAAQKKYDQGASDTGIRIGQTLPWSGPASAYSVEGQVQRAFFRRLNEKGGINGRKVVYISLDDAYSPPKTVEQTRRLVEDEGVLAIFGAVGTATNTAIHKYLNARKVPQILILSGASKWNDPENYPWTMAFYPLYDMEGQIYAKHVLQTKPDAKIAILSQHDDAGRDYVRGFREGLGERAKDMVVAEATYEVTDATVDSQIVKLKNSGADVFFLMATPKFGAQAIRRAHELNWKPTIYVVSVASSIGGVLKPAGLEASQGVITAATFKTALDPMWDDSPDMQEYIRFMKEEGLEGHITDRSAALGYVSAELLRRVLERCGDELTRENVMKQVSNLNDSDLPLLLPGVTVNTTPDSLSPFGALRLQRFEGESRVLFGEAIAARPGGGTKAP</sequence>
<protein>
    <submittedName>
        <fullName evidence="5">ABC transporter substrate-binding protein</fullName>
    </submittedName>
</protein>
<evidence type="ECO:0000256" key="1">
    <source>
        <dbReference type="ARBA" id="ARBA00010062"/>
    </source>
</evidence>
<evidence type="ECO:0000259" key="4">
    <source>
        <dbReference type="Pfam" id="PF13458"/>
    </source>
</evidence>
<name>A0ABV7LEA1_9HYPH</name>
<comment type="similarity">
    <text evidence="1">Belongs to the leucine-binding protein family.</text>
</comment>
<keyword evidence="2 3" id="KW-0732">Signal</keyword>
<accession>A0ABV7LEA1</accession>
<dbReference type="EMBL" id="JBHRUV010000031">
    <property type="protein sequence ID" value="MFC3266186.1"/>
    <property type="molecule type" value="Genomic_DNA"/>
</dbReference>
<dbReference type="Proteomes" id="UP001595536">
    <property type="component" value="Unassembled WGS sequence"/>
</dbReference>
<dbReference type="SUPFAM" id="SSF53822">
    <property type="entry name" value="Periplasmic binding protein-like I"/>
    <property type="match status" value="1"/>
</dbReference>
<reference evidence="6" key="1">
    <citation type="journal article" date="2019" name="Int. J. Syst. Evol. Microbiol.">
        <title>The Global Catalogue of Microorganisms (GCM) 10K type strain sequencing project: providing services to taxonomists for standard genome sequencing and annotation.</title>
        <authorList>
            <consortium name="The Broad Institute Genomics Platform"/>
            <consortium name="The Broad Institute Genome Sequencing Center for Infectious Disease"/>
            <person name="Wu L."/>
            <person name="Ma J."/>
        </authorList>
    </citation>
    <scope>NUCLEOTIDE SEQUENCE [LARGE SCALE GENOMIC DNA]</scope>
    <source>
        <strain evidence="6">CCM 7941</strain>
    </source>
</reference>
<evidence type="ECO:0000313" key="6">
    <source>
        <dbReference type="Proteomes" id="UP001595536"/>
    </source>
</evidence>
<comment type="caution">
    <text evidence="5">The sequence shown here is derived from an EMBL/GenBank/DDBJ whole genome shotgun (WGS) entry which is preliminary data.</text>
</comment>
<dbReference type="InterPro" id="IPR028082">
    <property type="entry name" value="Peripla_BP_I"/>
</dbReference>
<evidence type="ECO:0000313" key="5">
    <source>
        <dbReference type="EMBL" id="MFC3266186.1"/>
    </source>
</evidence>
<dbReference type="PANTHER" id="PTHR47235:SF1">
    <property type="entry name" value="BLR6548 PROTEIN"/>
    <property type="match status" value="1"/>
</dbReference>
<evidence type="ECO:0000256" key="3">
    <source>
        <dbReference type="SAM" id="SignalP"/>
    </source>
</evidence>
<dbReference type="RefSeq" id="WP_376830776.1">
    <property type="nucleotide sequence ID" value="NZ_JBHLWR010000006.1"/>
</dbReference>
<organism evidence="5 6">
    <name type="scientific">Camelimonas abortus</name>
    <dbReference type="NCBI Taxonomy" id="1017184"/>
    <lineage>
        <taxon>Bacteria</taxon>
        <taxon>Pseudomonadati</taxon>
        <taxon>Pseudomonadota</taxon>
        <taxon>Alphaproteobacteria</taxon>
        <taxon>Hyphomicrobiales</taxon>
        <taxon>Chelatococcaceae</taxon>
        <taxon>Camelimonas</taxon>
    </lineage>
</organism>
<keyword evidence="6" id="KW-1185">Reference proteome</keyword>
<dbReference type="Pfam" id="PF13458">
    <property type="entry name" value="Peripla_BP_6"/>
    <property type="match status" value="1"/>
</dbReference>
<dbReference type="InterPro" id="IPR028081">
    <property type="entry name" value="Leu-bd"/>
</dbReference>
<gene>
    <name evidence="5" type="ORF">ACFOEX_07455</name>
</gene>
<dbReference type="CDD" id="cd06343">
    <property type="entry name" value="PBP1_ABC_ligand_binding-like"/>
    <property type="match status" value="1"/>
</dbReference>
<feature type="chain" id="PRO_5045573205" evidence="3">
    <location>
        <begin position="21"/>
        <end position="414"/>
    </location>
</feature>
<proteinExistence type="inferred from homology"/>
<feature type="signal peptide" evidence="3">
    <location>
        <begin position="1"/>
        <end position="20"/>
    </location>
</feature>
<evidence type="ECO:0000256" key="2">
    <source>
        <dbReference type="ARBA" id="ARBA00022729"/>
    </source>
</evidence>
<feature type="domain" description="Leucine-binding protein" evidence="4">
    <location>
        <begin position="40"/>
        <end position="364"/>
    </location>
</feature>
<dbReference type="Gene3D" id="3.40.50.2300">
    <property type="match status" value="2"/>
</dbReference>
<dbReference type="PANTHER" id="PTHR47235">
    <property type="entry name" value="BLR6548 PROTEIN"/>
    <property type="match status" value="1"/>
</dbReference>